<feature type="compositionally biased region" description="Low complexity" evidence="4">
    <location>
        <begin position="55"/>
        <end position="64"/>
    </location>
</feature>
<evidence type="ECO:0000313" key="8">
    <source>
        <dbReference type="Proteomes" id="UP000199069"/>
    </source>
</evidence>
<dbReference type="SUPFAM" id="SSF49899">
    <property type="entry name" value="Concanavalin A-like lectins/glucanases"/>
    <property type="match status" value="1"/>
</dbReference>
<dbReference type="STRING" id="5286.A0A0K3CM20"/>
<dbReference type="InterPro" id="IPR050546">
    <property type="entry name" value="Glycosyl_Hydrlase_16"/>
</dbReference>
<dbReference type="GO" id="GO:0009277">
    <property type="term" value="C:fungal-type cell wall"/>
    <property type="evidence" value="ECO:0007669"/>
    <property type="project" value="TreeGrafter"/>
</dbReference>
<keyword evidence="1" id="KW-0732">Signal</keyword>
<protein>
    <submittedName>
        <fullName evidence="7">BY PROTMAP: gi|342320391|gb|EGU12331.1| Utr2p [Rhodotorula glutinis ATCC 204091]</fullName>
    </submittedName>
</protein>
<keyword evidence="2" id="KW-0378">Hydrolase</keyword>
<evidence type="ECO:0000313" key="7">
    <source>
        <dbReference type="EMBL" id="CTR08246.1"/>
    </source>
</evidence>
<evidence type="ECO:0000256" key="1">
    <source>
        <dbReference type="ARBA" id="ARBA00022729"/>
    </source>
</evidence>
<name>A0A0K3CM20_RHOTO</name>
<dbReference type="InterPro" id="IPR000757">
    <property type="entry name" value="Beta-glucanase-like"/>
</dbReference>
<reference evidence="7 8" key="1">
    <citation type="submission" date="2015-07" db="EMBL/GenBank/DDBJ databases">
        <authorList>
            <person name="Cajimat M.N.B."/>
            <person name="Milazzo M.L."/>
            <person name="Fulhorst C.F."/>
        </authorList>
    </citation>
    <scope>NUCLEOTIDE SEQUENCE [LARGE SCALE GENOMIC DNA]</scope>
    <source>
        <strain evidence="7">Single colony</strain>
    </source>
</reference>
<dbReference type="PANTHER" id="PTHR10963:SF22">
    <property type="entry name" value="GLYCOSIDASE CRH2-RELATED"/>
    <property type="match status" value="1"/>
</dbReference>
<feature type="transmembrane region" description="Helical" evidence="5">
    <location>
        <begin position="457"/>
        <end position="477"/>
    </location>
</feature>
<keyword evidence="5" id="KW-0472">Membrane</keyword>
<keyword evidence="3" id="KW-0326">Glycosidase</keyword>
<dbReference type="Pfam" id="PF00722">
    <property type="entry name" value="Glyco_hydro_16"/>
    <property type="match status" value="1"/>
</dbReference>
<dbReference type="EMBL" id="CWKI01000007">
    <property type="protein sequence ID" value="CTR08246.1"/>
    <property type="molecule type" value="Genomic_DNA"/>
</dbReference>
<dbReference type="GO" id="GO:0031505">
    <property type="term" value="P:fungal-type cell wall organization"/>
    <property type="evidence" value="ECO:0007669"/>
    <property type="project" value="TreeGrafter"/>
</dbReference>
<keyword evidence="5" id="KW-1133">Transmembrane helix</keyword>
<dbReference type="GO" id="GO:0004553">
    <property type="term" value="F:hydrolase activity, hydrolyzing O-glycosyl compounds"/>
    <property type="evidence" value="ECO:0007669"/>
    <property type="project" value="InterPro"/>
</dbReference>
<gene>
    <name evidence="7" type="primary">FGENESH: predicted gene_7.492</name>
    <name evidence="7" type="ORF">BN2166_0041070</name>
</gene>
<feature type="region of interest" description="Disordered" evidence="4">
    <location>
        <begin position="605"/>
        <end position="634"/>
    </location>
</feature>
<keyword evidence="8" id="KW-1185">Reference proteome</keyword>
<dbReference type="InterPro" id="IPR013320">
    <property type="entry name" value="ConA-like_dom_sf"/>
</dbReference>
<dbReference type="Proteomes" id="UP000199069">
    <property type="component" value="Unassembled WGS sequence"/>
</dbReference>
<feature type="compositionally biased region" description="Gly residues" evidence="4">
    <location>
        <begin position="622"/>
        <end position="634"/>
    </location>
</feature>
<proteinExistence type="predicted"/>
<organism evidence="7 8">
    <name type="scientific">Rhodotorula toruloides</name>
    <name type="common">Yeast</name>
    <name type="synonym">Rhodosporidium toruloides</name>
    <dbReference type="NCBI Taxonomy" id="5286"/>
    <lineage>
        <taxon>Eukaryota</taxon>
        <taxon>Fungi</taxon>
        <taxon>Dikarya</taxon>
        <taxon>Basidiomycota</taxon>
        <taxon>Pucciniomycotina</taxon>
        <taxon>Microbotryomycetes</taxon>
        <taxon>Sporidiobolales</taxon>
        <taxon>Sporidiobolaceae</taxon>
        <taxon>Rhodotorula</taxon>
    </lineage>
</organism>
<feature type="domain" description="GH16" evidence="6">
    <location>
        <begin position="100"/>
        <end position="323"/>
    </location>
</feature>
<feature type="region of interest" description="Disordered" evidence="4">
    <location>
        <begin position="44"/>
        <end position="64"/>
    </location>
</feature>
<accession>A0A0K3CM20</accession>
<dbReference type="AlphaFoldDB" id="A0A0K3CM20"/>
<evidence type="ECO:0000256" key="2">
    <source>
        <dbReference type="ARBA" id="ARBA00022801"/>
    </source>
</evidence>
<evidence type="ECO:0000256" key="5">
    <source>
        <dbReference type="SAM" id="Phobius"/>
    </source>
</evidence>
<dbReference type="PROSITE" id="PS51762">
    <property type="entry name" value="GH16_2"/>
    <property type="match status" value="1"/>
</dbReference>
<sequence>MNESGVEADDEEWNTARTSHFARFPHPRSILITCRVRQPCTPAQCADRGGGTGSSTGTSSGQTCGWESSCPKTAPCCTEYGYCSSGIGCLAGCNPQGSYGEGYCAPVPSCQSSNYTFADSSRIQMNHTAWDGDASKYDFVLDKLDSSNHSLVQNDEMVLTLTQNGGGTRVSTTRSVLYGTIQASIKTVGVPGVVTAFITMSGVKDEIDFEWTTNNTNQVQSNYYWEGDVDNYSHGGKHTANNRASSYLTYGIQWTPSQLDWLVNGKSVRTLKKSDTTDGRYPQTPSRVQFSVWPAGVQGTSQGTIDWAGGLIDWSSPAYTSSNAFTAHVQWVSIDCYSGSDLNLPFVAGNSSSNSTSSRERLRRSEEWPVLWERQSQSVNSYIWGSNDTNGQIGVSGSNAATVINSPYSTGQNMIIKNGDTKGVTAPKSGDGGTGIFGNTAAGNWWAKQSTGVHVGIIIGGCALALFLLVTICTLWARRNDGRKSRARKEAAILAASRGGPKAGPSGAAAIPLVNKKQNAYTTLDGNDSAFDLPKGGRPSMQHDNSSYYADSISKNSMGNNYRDRIVSPSSSSFRTATPPVPSLPAQYQQHQAYQGGYAAYGGAPAYPPQQFYPPQPPQYGQGYGQGGPGYGRY</sequence>
<evidence type="ECO:0000259" key="6">
    <source>
        <dbReference type="PROSITE" id="PS51762"/>
    </source>
</evidence>
<dbReference type="GO" id="GO:0016757">
    <property type="term" value="F:glycosyltransferase activity"/>
    <property type="evidence" value="ECO:0007669"/>
    <property type="project" value="TreeGrafter"/>
</dbReference>
<dbReference type="Gene3D" id="2.60.120.200">
    <property type="match status" value="1"/>
</dbReference>
<dbReference type="GO" id="GO:0005975">
    <property type="term" value="P:carbohydrate metabolic process"/>
    <property type="evidence" value="ECO:0007669"/>
    <property type="project" value="InterPro"/>
</dbReference>
<feature type="compositionally biased region" description="Pro residues" evidence="4">
    <location>
        <begin position="606"/>
        <end position="618"/>
    </location>
</feature>
<evidence type="ECO:0000256" key="4">
    <source>
        <dbReference type="SAM" id="MobiDB-lite"/>
    </source>
</evidence>
<dbReference type="PANTHER" id="PTHR10963">
    <property type="entry name" value="GLYCOSYL HYDROLASE-RELATED"/>
    <property type="match status" value="1"/>
</dbReference>
<evidence type="ECO:0000256" key="3">
    <source>
        <dbReference type="ARBA" id="ARBA00023295"/>
    </source>
</evidence>
<keyword evidence="5" id="KW-0812">Transmembrane</keyword>